<evidence type="ECO:0000256" key="1">
    <source>
        <dbReference type="ARBA" id="ARBA00004127"/>
    </source>
</evidence>
<dbReference type="GO" id="GO:0012505">
    <property type="term" value="C:endomembrane system"/>
    <property type="evidence" value="ECO:0007669"/>
    <property type="project" value="UniProtKB-SubCell"/>
</dbReference>
<evidence type="ECO:0000256" key="8">
    <source>
        <dbReference type="HAMAP-Rule" id="MF_00478"/>
    </source>
</evidence>
<dbReference type="InterPro" id="IPR010968">
    <property type="entry name" value="RnfE"/>
</dbReference>
<keyword evidence="3 8" id="KW-0812">Transmembrane</keyword>
<comment type="subcellular location">
    <subcellularLocation>
        <location evidence="8">Cell membrane</location>
        <topology evidence="8">Multi-pass membrane protein</topology>
    </subcellularLocation>
    <subcellularLocation>
        <location evidence="1">Endomembrane system</location>
        <topology evidence="1">Multi-pass membrane protein</topology>
    </subcellularLocation>
</comment>
<dbReference type="InterPro" id="IPR003667">
    <property type="entry name" value="NqrDE/RnfAE"/>
</dbReference>
<dbReference type="AlphaFoldDB" id="A0A8J6MFR4"/>
<keyword evidence="6 8" id="KW-1133">Transmembrane helix</keyword>
<comment type="caution">
    <text evidence="9">The sequence shown here is derived from an EMBL/GenBank/DDBJ whole genome shotgun (WGS) entry which is preliminary data.</text>
</comment>
<keyword evidence="2 8" id="KW-0813">Transport</keyword>
<evidence type="ECO:0000256" key="5">
    <source>
        <dbReference type="ARBA" id="ARBA00022982"/>
    </source>
</evidence>
<sequence>MEPGKVAQIFKNGLVLQNPTLVLLLGMCSTLAVTTSLKNAVCMGLSTTAVLLCSNLVISLLRHWIPKQIRIACYVVVVASFVTIVDLLLQAYLPALSESLGIFIPLIVVNCIILARAEAFASKHTPGYAAMDGLAMGLGFTASLSILGVVRELLGSGTLWGVSVLGEGFQPMLLVVAPCGGFIVLGCVIAAAQWARSLAERRGKT</sequence>
<organism evidence="9 10">
    <name type="scientific">Lawsonibacter faecis</name>
    <dbReference type="NCBI Taxonomy" id="2763052"/>
    <lineage>
        <taxon>Bacteria</taxon>
        <taxon>Bacillati</taxon>
        <taxon>Bacillota</taxon>
        <taxon>Clostridia</taxon>
        <taxon>Eubacteriales</taxon>
        <taxon>Oscillospiraceae</taxon>
        <taxon>Lawsonibacter</taxon>
    </lineage>
</organism>
<feature type="transmembrane region" description="Helical" evidence="8">
    <location>
        <begin position="99"/>
        <end position="117"/>
    </location>
</feature>
<keyword evidence="10" id="KW-1185">Reference proteome</keyword>
<keyword evidence="4 8" id="KW-1278">Translocase</keyword>
<comment type="similarity">
    <text evidence="8">Belongs to the NqrDE/RnfAE family.</text>
</comment>
<dbReference type="NCBIfam" id="NF009070">
    <property type="entry name" value="PRK12405.1"/>
    <property type="match status" value="1"/>
</dbReference>
<protein>
    <recommendedName>
        <fullName evidence="8">Ion-translocating oxidoreductase complex subunit E</fullName>
        <ecNumber evidence="8">7.-.-.-</ecNumber>
    </recommendedName>
    <alternativeName>
        <fullName evidence="8">Rnf electron transport complex subunit E</fullName>
    </alternativeName>
</protein>
<keyword evidence="5 8" id="KW-0249">Electron transport</keyword>
<keyword evidence="8" id="KW-1003">Cell membrane</keyword>
<evidence type="ECO:0000256" key="2">
    <source>
        <dbReference type="ARBA" id="ARBA00022448"/>
    </source>
</evidence>
<comment type="subunit">
    <text evidence="8">The complex is composed of six subunits: RnfA, RnfB, RnfC, RnfD, RnfE and RnfG.</text>
</comment>
<dbReference type="HAMAP" id="MF_00478">
    <property type="entry name" value="RsxE_RnfE"/>
    <property type="match status" value="1"/>
</dbReference>
<dbReference type="PIRSF" id="PIRSF006102">
    <property type="entry name" value="NQR_DE"/>
    <property type="match status" value="1"/>
</dbReference>
<evidence type="ECO:0000256" key="6">
    <source>
        <dbReference type="ARBA" id="ARBA00022989"/>
    </source>
</evidence>
<dbReference type="EMBL" id="JACOPQ010000001">
    <property type="protein sequence ID" value="MBC5735588.1"/>
    <property type="molecule type" value="Genomic_DNA"/>
</dbReference>
<evidence type="ECO:0000256" key="4">
    <source>
        <dbReference type="ARBA" id="ARBA00022967"/>
    </source>
</evidence>
<dbReference type="GO" id="GO:0022900">
    <property type="term" value="P:electron transport chain"/>
    <property type="evidence" value="ECO:0007669"/>
    <property type="project" value="UniProtKB-UniRule"/>
</dbReference>
<dbReference type="Proteomes" id="UP000607645">
    <property type="component" value="Unassembled WGS sequence"/>
</dbReference>
<dbReference type="Pfam" id="PF02508">
    <property type="entry name" value="Rnf-Nqr"/>
    <property type="match status" value="1"/>
</dbReference>
<proteinExistence type="inferred from homology"/>
<dbReference type="GO" id="GO:0005886">
    <property type="term" value="C:plasma membrane"/>
    <property type="evidence" value="ECO:0007669"/>
    <property type="project" value="UniProtKB-SubCell"/>
</dbReference>
<feature type="transmembrane region" description="Helical" evidence="8">
    <location>
        <begin position="129"/>
        <end position="150"/>
    </location>
</feature>
<feature type="transmembrane region" description="Helical" evidence="8">
    <location>
        <begin position="43"/>
        <end position="61"/>
    </location>
</feature>
<feature type="transmembrane region" description="Helical" evidence="8">
    <location>
        <begin position="73"/>
        <end position="93"/>
    </location>
</feature>
<comment type="function">
    <text evidence="8">Part of a membrane-bound complex that couples electron transfer with translocation of ions across the membrane.</text>
</comment>
<feature type="transmembrane region" description="Helical" evidence="8">
    <location>
        <begin position="21"/>
        <end position="37"/>
    </location>
</feature>
<evidence type="ECO:0000256" key="3">
    <source>
        <dbReference type="ARBA" id="ARBA00022692"/>
    </source>
</evidence>
<keyword evidence="7 8" id="KW-0472">Membrane</keyword>
<evidence type="ECO:0000313" key="10">
    <source>
        <dbReference type="Proteomes" id="UP000607645"/>
    </source>
</evidence>
<dbReference type="PANTHER" id="PTHR30586:SF0">
    <property type="entry name" value="ION-TRANSLOCATING OXIDOREDUCTASE COMPLEX SUBUNIT E"/>
    <property type="match status" value="1"/>
</dbReference>
<dbReference type="EC" id="7.-.-.-" evidence="8"/>
<reference evidence="9" key="1">
    <citation type="submission" date="2020-08" db="EMBL/GenBank/DDBJ databases">
        <title>Genome public.</title>
        <authorList>
            <person name="Liu C."/>
            <person name="Sun Q."/>
        </authorList>
    </citation>
    <scope>NUCLEOTIDE SEQUENCE</scope>
    <source>
        <strain evidence="9">NSJ-52</strain>
    </source>
</reference>
<dbReference type="PANTHER" id="PTHR30586">
    <property type="entry name" value="ELECTRON TRANSPORT COMPLEX PROTEIN RNFE"/>
    <property type="match status" value="1"/>
</dbReference>
<evidence type="ECO:0000313" key="9">
    <source>
        <dbReference type="EMBL" id="MBC5735588.1"/>
    </source>
</evidence>
<feature type="transmembrane region" description="Helical" evidence="8">
    <location>
        <begin position="170"/>
        <end position="195"/>
    </location>
</feature>
<gene>
    <name evidence="8" type="primary">rnfE</name>
    <name evidence="9" type="ORF">H8S62_01015</name>
</gene>
<dbReference type="NCBIfam" id="TIGR01948">
    <property type="entry name" value="rnfE"/>
    <property type="match status" value="1"/>
</dbReference>
<accession>A0A8J6MFR4</accession>
<evidence type="ECO:0000256" key="7">
    <source>
        <dbReference type="ARBA" id="ARBA00023136"/>
    </source>
</evidence>
<name>A0A8J6MFR4_9FIRM</name>